<reference evidence="1 2" key="1">
    <citation type="submission" date="2020-09" db="EMBL/GenBank/DDBJ databases">
        <title>Characterization of Paenibacillus peoriae strain ZF390 with broad-spectrum antimicrobial activity as a potential biocontrol agent.</title>
        <authorList>
            <person name="Li L."/>
            <person name="Zhao Y."/>
            <person name="Li B."/>
            <person name="Xie X."/>
        </authorList>
    </citation>
    <scope>NUCLEOTIDE SEQUENCE [LARGE SCALE GENOMIC DNA]</scope>
    <source>
        <strain evidence="1 2">ZF390</strain>
    </source>
</reference>
<sequence length="235" mass="26242">MKQIQQRQFLHNMYFYNRMFNFEVYTLLQSMINCNSSILVHGRKGSGGDELLKTLFDAKSNSESTLYLGPDSIKSLYPRRKIMEISSSNFEAMNVSPLDFIGSTAAVINGLTASNINLFLYMCSTGYGLASLEGETLNFALDEAAELLENGSRSKESIGAIDYVLTVEAHKLVSISEVISMDGKHILQPFAEFVGGNEYSFYPCVTASKIAKMRLENFEEAERFVQSIQTYSSNS</sequence>
<dbReference type="AlphaFoldDB" id="A0A7H0Y231"/>
<name>A0A7H0Y231_9BACL</name>
<dbReference type="RefSeq" id="WP_190297049.1">
    <property type="nucleotide sequence ID" value="NZ_CP061172.1"/>
</dbReference>
<accession>A0A7H0Y231</accession>
<dbReference type="EMBL" id="CP061172">
    <property type="protein sequence ID" value="QNR65139.1"/>
    <property type="molecule type" value="Genomic_DNA"/>
</dbReference>
<organism evidence="1 2">
    <name type="scientific">Paenibacillus peoriae</name>
    <dbReference type="NCBI Taxonomy" id="59893"/>
    <lineage>
        <taxon>Bacteria</taxon>
        <taxon>Bacillati</taxon>
        <taxon>Bacillota</taxon>
        <taxon>Bacilli</taxon>
        <taxon>Bacillales</taxon>
        <taxon>Paenibacillaceae</taxon>
        <taxon>Paenibacillus</taxon>
    </lineage>
</organism>
<gene>
    <name evidence="1" type="ORF">IAQ67_14565</name>
</gene>
<dbReference type="Proteomes" id="UP000516384">
    <property type="component" value="Chromosome"/>
</dbReference>
<evidence type="ECO:0000313" key="2">
    <source>
        <dbReference type="Proteomes" id="UP000516384"/>
    </source>
</evidence>
<proteinExistence type="predicted"/>
<evidence type="ECO:0000313" key="1">
    <source>
        <dbReference type="EMBL" id="QNR65139.1"/>
    </source>
</evidence>
<protein>
    <submittedName>
        <fullName evidence="1">Uncharacterized protein</fullName>
    </submittedName>
</protein>